<protein>
    <submittedName>
        <fullName evidence="1">Uncharacterized protein</fullName>
    </submittedName>
</protein>
<proteinExistence type="predicted"/>
<organism evidence="1 2">
    <name type="scientific">Clonorchis sinensis</name>
    <name type="common">Chinese liver fluke</name>
    <dbReference type="NCBI Taxonomy" id="79923"/>
    <lineage>
        <taxon>Eukaryota</taxon>
        <taxon>Metazoa</taxon>
        <taxon>Spiralia</taxon>
        <taxon>Lophotrochozoa</taxon>
        <taxon>Platyhelminthes</taxon>
        <taxon>Trematoda</taxon>
        <taxon>Digenea</taxon>
        <taxon>Opisthorchiida</taxon>
        <taxon>Opisthorchiata</taxon>
        <taxon>Opisthorchiidae</taxon>
        <taxon>Clonorchis</taxon>
    </lineage>
</organism>
<gene>
    <name evidence="1" type="ORF">CLF_107428</name>
</gene>
<dbReference type="EMBL" id="DF143249">
    <property type="protein sequence ID" value="GAA52163.1"/>
    <property type="molecule type" value="Genomic_DNA"/>
</dbReference>
<evidence type="ECO:0000313" key="2">
    <source>
        <dbReference type="Proteomes" id="UP000008909"/>
    </source>
</evidence>
<sequence>MTLRQEIEFAGNTPHSSDLSGNGEVVWQLGIKRVLQLNDYYYYYHIAASPQRSDPTVPFAAPQECPSIEINFISRQHVDHMGTTNGQWVITGNVKTIRYKLNGSEFRRIGVHFDAKQASRPYNDRSLVDYGEFEYRRVYARTTTEIRTTWCGIGSGYWEGIGYLVHIFDQWALGLMLGREAFRLLTNHMRFVDLIPETSVDEKRKAKTSKSIDDVDVSLLIRTSGHVAIDVRIRFLQSIPSNAIPTSNL</sequence>
<reference evidence="1" key="1">
    <citation type="journal article" date="2011" name="Genome Biol.">
        <title>The draft genome of the carcinogenic human liver fluke Clonorchis sinensis.</title>
        <authorList>
            <person name="Wang X."/>
            <person name="Chen W."/>
            <person name="Huang Y."/>
            <person name="Sun J."/>
            <person name="Men J."/>
            <person name="Liu H."/>
            <person name="Luo F."/>
            <person name="Guo L."/>
            <person name="Lv X."/>
            <person name="Deng C."/>
            <person name="Zhou C."/>
            <person name="Fan Y."/>
            <person name="Li X."/>
            <person name="Huang L."/>
            <person name="Hu Y."/>
            <person name="Liang C."/>
            <person name="Hu X."/>
            <person name="Xu J."/>
            <person name="Yu X."/>
        </authorList>
    </citation>
    <scope>NUCLEOTIDE SEQUENCE [LARGE SCALE GENOMIC DNA]</scope>
    <source>
        <strain evidence="1">Henan</strain>
    </source>
</reference>
<dbReference type="AlphaFoldDB" id="G7YGT0"/>
<reference key="2">
    <citation type="submission" date="2011-10" db="EMBL/GenBank/DDBJ databases">
        <title>The genome and transcriptome sequence of Clonorchis sinensis provide insights into the carcinogenic liver fluke.</title>
        <authorList>
            <person name="Wang X."/>
            <person name="Huang Y."/>
            <person name="Chen W."/>
            <person name="Liu H."/>
            <person name="Guo L."/>
            <person name="Chen Y."/>
            <person name="Luo F."/>
            <person name="Zhou W."/>
            <person name="Sun J."/>
            <person name="Mao Q."/>
            <person name="Liang P."/>
            <person name="Zhou C."/>
            <person name="Tian Y."/>
            <person name="Men J."/>
            <person name="Lv X."/>
            <person name="Huang L."/>
            <person name="Zhou J."/>
            <person name="Hu Y."/>
            <person name="Li R."/>
            <person name="Zhang F."/>
            <person name="Lei H."/>
            <person name="Li X."/>
            <person name="Hu X."/>
            <person name="Liang C."/>
            <person name="Xu J."/>
            <person name="Wu Z."/>
            <person name="Yu X."/>
        </authorList>
    </citation>
    <scope>NUCLEOTIDE SEQUENCE</scope>
    <source>
        <strain>Henan</strain>
    </source>
</reference>
<evidence type="ECO:0000313" key="1">
    <source>
        <dbReference type="EMBL" id="GAA52163.1"/>
    </source>
</evidence>
<name>G7YGT0_CLOSI</name>
<accession>G7YGT0</accession>
<dbReference type="Proteomes" id="UP000008909">
    <property type="component" value="Unassembled WGS sequence"/>
</dbReference>
<keyword evidence="2" id="KW-1185">Reference proteome</keyword>